<dbReference type="RefSeq" id="WP_184731932.1">
    <property type="nucleotide sequence ID" value="NZ_JACHIW010000002.1"/>
</dbReference>
<comment type="caution">
    <text evidence="2">The sequence shown here is derived from an EMBL/GenBank/DDBJ whole genome shotgun (WGS) entry which is preliminary data.</text>
</comment>
<dbReference type="GO" id="GO:0050188">
    <property type="term" value="F:phosphoenolpyruvate mutase activity"/>
    <property type="evidence" value="ECO:0007669"/>
    <property type="project" value="UniProtKB-EC"/>
</dbReference>
<evidence type="ECO:0000256" key="1">
    <source>
        <dbReference type="ARBA" id="ARBA00038455"/>
    </source>
</evidence>
<dbReference type="EMBL" id="JACHIW010000002">
    <property type="protein sequence ID" value="MBB5159496.1"/>
    <property type="molecule type" value="Genomic_DNA"/>
</dbReference>
<keyword evidence="2" id="KW-0670">Pyruvate</keyword>
<comment type="similarity">
    <text evidence="1">Belongs to the isocitrate lyase/PEP mutase superfamily. PEP mutase family.</text>
</comment>
<sequence length="286" mass="31129">MQKQRYPSFRTVLERGDILRAAGAHDALGAVLAQESGFQAVWSSSFEVSAARCLPDASLLTMTEYLEAAAAMQKALSVPVVADCDTGYGNSLNVAHMVHEYERAGITAVCLEDKIFPKMNSFAEAEQQLLPAPAFAHKIETAKNAQSDADFFVIARTEALIAGLPVQEALARCHAYVDAGADAVLIHSKAKTKDQVLEFLEQWDRRRPVVVVPTTYPDWHVDDAAQAGVSVVIYANQGLRATVSSLRHTFRSIYETGNSTALEGSIASVSDVFSLQRLADWQKLEA</sequence>
<evidence type="ECO:0000313" key="3">
    <source>
        <dbReference type="Proteomes" id="UP000584374"/>
    </source>
</evidence>
<keyword evidence="2" id="KW-0413">Isomerase</keyword>
<dbReference type="InterPro" id="IPR015813">
    <property type="entry name" value="Pyrv/PenolPyrv_kinase-like_dom"/>
</dbReference>
<dbReference type="CDD" id="cd00377">
    <property type="entry name" value="ICL_PEPM"/>
    <property type="match status" value="1"/>
</dbReference>
<protein>
    <submittedName>
        <fullName evidence="2">Phosphoenolpyruvate phosphomutase</fullName>
        <ecNumber evidence="2">5.4.2.9</ecNumber>
    </submittedName>
</protein>
<dbReference type="PANTHER" id="PTHR42905">
    <property type="entry name" value="PHOSPHOENOLPYRUVATE CARBOXYLASE"/>
    <property type="match status" value="1"/>
</dbReference>
<accession>A0A840QG99</accession>
<keyword evidence="3" id="KW-1185">Reference proteome</keyword>
<dbReference type="Gene3D" id="3.20.20.60">
    <property type="entry name" value="Phosphoenolpyruvate-binding domains"/>
    <property type="match status" value="1"/>
</dbReference>
<evidence type="ECO:0000313" key="2">
    <source>
        <dbReference type="EMBL" id="MBB5159496.1"/>
    </source>
</evidence>
<organism evidence="2 3">
    <name type="scientific">Saccharopolyspora phatthalungensis</name>
    <dbReference type="NCBI Taxonomy" id="664693"/>
    <lineage>
        <taxon>Bacteria</taxon>
        <taxon>Bacillati</taxon>
        <taxon>Actinomycetota</taxon>
        <taxon>Actinomycetes</taxon>
        <taxon>Pseudonocardiales</taxon>
        <taxon>Pseudonocardiaceae</taxon>
        <taxon>Saccharopolyspora</taxon>
    </lineage>
</organism>
<dbReference type="PANTHER" id="PTHR42905:SF7">
    <property type="entry name" value="PHOSPHOENOLPYRUVATE PHOSPHOMUTASE"/>
    <property type="match status" value="1"/>
</dbReference>
<reference evidence="2 3" key="1">
    <citation type="submission" date="2020-08" db="EMBL/GenBank/DDBJ databases">
        <title>Sequencing the genomes of 1000 actinobacteria strains.</title>
        <authorList>
            <person name="Klenk H.-P."/>
        </authorList>
    </citation>
    <scope>NUCLEOTIDE SEQUENCE [LARGE SCALE GENOMIC DNA]</scope>
    <source>
        <strain evidence="2 3">DSM 45584</strain>
    </source>
</reference>
<dbReference type="InterPro" id="IPR039556">
    <property type="entry name" value="ICL/PEPM"/>
</dbReference>
<dbReference type="Proteomes" id="UP000584374">
    <property type="component" value="Unassembled WGS sequence"/>
</dbReference>
<dbReference type="Pfam" id="PF13714">
    <property type="entry name" value="PEP_mutase"/>
    <property type="match status" value="1"/>
</dbReference>
<name>A0A840QG99_9PSEU</name>
<gene>
    <name evidence="2" type="ORF">BJ970_007095</name>
</gene>
<dbReference type="AlphaFoldDB" id="A0A840QG99"/>
<dbReference type="InterPro" id="IPR040442">
    <property type="entry name" value="Pyrv_kinase-like_dom_sf"/>
</dbReference>
<proteinExistence type="inferred from homology"/>
<dbReference type="EC" id="5.4.2.9" evidence="2"/>
<dbReference type="SUPFAM" id="SSF51621">
    <property type="entry name" value="Phosphoenolpyruvate/pyruvate domain"/>
    <property type="match status" value="1"/>
</dbReference>